<dbReference type="AlphaFoldDB" id="A0A2N3WAV6"/>
<protein>
    <submittedName>
        <fullName evidence="3">PadR family transcriptional regulator</fullName>
    </submittedName>
</protein>
<dbReference type="InterPro" id="IPR036388">
    <property type="entry name" value="WH-like_DNA-bd_sf"/>
</dbReference>
<dbReference type="PANTHER" id="PTHR43252:SF2">
    <property type="entry name" value="TRANSCRIPTION REGULATOR, PADR-LIKE FAMILY"/>
    <property type="match status" value="1"/>
</dbReference>
<dbReference type="InterPro" id="IPR011991">
    <property type="entry name" value="ArsR-like_HTH"/>
</dbReference>
<gene>
    <name evidence="3" type="ORF">ATK30_1764</name>
</gene>
<feature type="domain" description="Transcription regulator PadR N-terminal" evidence="2">
    <location>
        <begin position="74"/>
        <end position="142"/>
    </location>
</feature>
<dbReference type="InterPro" id="IPR005149">
    <property type="entry name" value="Tscrpt_reg_PadR_N"/>
</dbReference>
<dbReference type="SUPFAM" id="SSF46785">
    <property type="entry name" value="Winged helix' DNA-binding domain"/>
    <property type="match status" value="1"/>
</dbReference>
<dbReference type="PANTHER" id="PTHR43252">
    <property type="entry name" value="TRANSCRIPTIONAL REGULATOR YQJI"/>
    <property type="match status" value="1"/>
</dbReference>
<feature type="compositionally biased region" description="Basic and acidic residues" evidence="1">
    <location>
        <begin position="18"/>
        <end position="28"/>
    </location>
</feature>
<comment type="caution">
    <text evidence="3">The sequence shown here is derived from an EMBL/GenBank/DDBJ whole genome shotgun (WGS) entry which is preliminary data.</text>
</comment>
<dbReference type="Pfam" id="PF03551">
    <property type="entry name" value="PadR"/>
    <property type="match status" value="1"/>
</dbReference>
<name>A0A2N3WAV6_9PSEU</name>
<dbReference type="InterPro" id="IPR036390">
    <property type="entry name" value="WH_DNA-bd_sf"/>
</dbReference>
<dbReference type="CDD" id="cd00090">
    <property type="entry name" value="HTH_ARSR"/>
    <property type="match status" value="1"/>
</dbReference>
<dbReference type="Proteomes" id="UP000233750">
    <property type="component" value="Unassembled WGS sequence"/>
</dbReference>
<sequence>MNRRRHPFPGGRSFPGGHYEHGEHEQHGRSSFGPWGREFGEFAFGPGGRGRRGHGPGGRRGSRRGRRGDVRAAILILLAEQPRHGYEIIREIGERSGGLWKPSPGSIYPTLQMLADEGLVVSRDESGKKLFELTDEGRTAAEQQTGTPPWEHFTDDVEPVEHDLRKAGATLAAAVVQVMRAGSENQQARAVAVLNEARRSIYSILGEVEDEESGEAAE</sequence>
<dbReference type="EMBL" id="PJMY01000003">
    <property type="protein sequence ID" value="PKV91004.1"/>
    <property type="molecule type" value="Genomic_DNA"/>
</dbReference>
<evidence type="ECO:0000313" key="3">
    <source>
        <dbReference type="EMBL" id="PKV91004.1"/>
    </source>
</evidence>
<dbReference type="RefSeq" id="WP_244194559.1">
    <property type="nucleotide sequence ID" value="NZ_PJMY01000003.1"/>
</dbReference>
<accession>A0A2N3WAV6</accession>
<keyword evidence="4" id="KW-1185">Reference proteome</keyword>
<evidence type="ECO:0000256" key="1">
    <source>
        <dbReference type="SAM" id="MobiDB-lite"/>
    </source>
</evidence>
<evidence type="ECO:0000313" key="4">
    <source>
        <dbReference type="Proteomes" id="UP000233750"/>
    </source>
</evidence>
<dbReference type="Gene3D" id="1.10.10.10">
    <property type="entry name" value="Winged helix-like DNA-binding domain superfamily/Winged helix DNA-binding domain"/>
    <property type="match status" value="1"/>
</dbReference>
<evidence type="ECO:0000259" key="2">
    <source>
        <dbReference type="Pfam" id="PF03551"/>
    </source>
</evidence>
<proteinExistence type="predicted"/>
<feature type="region of interest" description="Disordered" evidence="1">
    <location>
        <begin position="1"/>
        <end position="66"/>
    </location>
</feature>
<reference evidence="3 4" key="1">
    <citation type="submission" date="2017-12" db="EMBL/GenBank/DDBJ databases">
        <title>Sequencing the genomes of 1000 Actinobacteria strains.</title>
        <authorList>
            <person name="Klenk H.-P."/>
        </authorList>
    </citation>
    <scope>NUCLEOTIDE SEQUENCE [LARGE SCALE GENOMIC DNA]</scope>
    <source>
        <strain evidence="3 4">DSM 45165</strain>
    </source>
</reference>
<organism evidence="3 4">
    <name type="scientific">Amycolatopsis echigonensis</name>
    <dbReference type="NCBI Taxonomy" id="2576905"/>
    <lineage>
        <taxon>Bacteria</taxon>
        <taxon>Bacillati</taxon>
        <taxon>Actinomycetota</taxon>
        <taxon>Actinomycetes</taxon>
        <taxon>Pseudonocardiales</taxon>
        <taxon>Pseudonocardiaceae</taxon>
        <taxon>Amycolatopsis</taxon>
    </lineage>
</organism>